<gene>
    <name evidence="1" type="ORF">EG799_03735</name>
</gene>
<dbReference type="AlphaFoldDB" id="A0A3N5CTV0"/>
<accession>A0A3N5CTV0</accession>
<dbReference type="RefSeq" id="WP_123878680.1">
    <property type="nucleotide sequence ID" value="NZ_RPFZ01000001.1"/>
</dbReference>
<evidence type="ECO:0000313" key="2">
    <source>
        <dbReference type="Proteomes" id="UP000275232"/>
    </source>
</evidence>
<comment type="caution">
    <text evidence="1">The sequence shown here is derived from an EMBL/GenBank/DDBJ whole genome shotgun (WGS) entry which is preliminary data.</text>
</comment>
<dbReference type="EMBL" id="RPFZ01000001">
    <property type="protein sequence ID" value="RPF70830.1"/>
    <property type="molecule type" value="Genomic_DNA"/>
</dbReference>
<proteinExistence type="predicted"/>
<evidence type="ECO:0000313" key="1">
    <source>
        <dbReference type="EMBL" id="RPF70830.1"/>
    </source>
</evidence>
<dbReference type="InterPro" id="IPR003749">
    <property type="entry name" value="ThiS/MoaD-like"/>
</dbReference>
<organism evidence="1 2">
    <name type="scientific">Aurantiacibacter spongiae</name>
    <dbReference type="NCBI Taxonomy" id="2488860"/>
    <lineage>
        <taxon>Bacteria</taxon>
        <taxon>Pseudomonadati</taxon>
        <taxon>Pseudomonadota</taxon>
        <taxon>Alphaproteobacteria</taxon>
        <taxon>Sphingomonadales</taxon>
        <taxon>Erythrobacteraceae</taxon>
        <taxon>Aurantiacibacter</taxon>
    </lineage>
</organism>
<dbReference type="OrthoDB" id="9800712at2"/>
<dbReference type="InterPro" id="IPR012675">
    <property type="entry name" value="Beta-grasp_dom_sf"/>
</dbReference>
<protein>
    <submittedName>
        <fullName evidence="1">MoaD/ThiS family protein</fullName>
    </submittedName>
</protein>
<name>A0A3N5CTV0_9SPHN</name>
<keyword evidence="2" id="KW-1185">Reference proteome</keyword>
<dbReference type="Pfam" id="PF02597">
    <property type="entry name" value="ThiS"/>
    <property type="match status" value="1"/>
</dbReference>
<dbReference type="SUPFAM" id="SSF54285">
    <property type="entry name" value="MoaD/ThiS"/>
    <property type="match status" value="1"/>
</dbReference>
<sequence>MVTVLFIGRLADTAGGSERAVGAPLLWADLDRAFGAELAAALRDERVKVALDGAVLADRTALDAGEGAEVAFLPPVSGG</sequence>
<dbReference type="Proteomes" id="UP000275232">
    <property type="component" value="Unassembled WGS sequence"/>
</dbReference>
<dbReference type="InterPro" id="IPR016155">
    <property type="entry name" value="Mopterin_synth/thiamin_S_b"/>
</dbReference>
<reference evidence="1 2" key="1">
    <citation type="submission" date="2018-11" db="EMBL/GenBank/DDBJ databases">
        <title>Erythrobacter spongiae sp. nov., isolated from a marine sponge.</title>
        <authorList>
            <person name="Zhuang L."/>
            <person name="Luo L."/>
        </authorList>
    </citation>
    <scope>NUCLEOTIDE SEQUENCE [LARGE SCALE GENOMIC DNA]</scope>
    <source>
        <strain evidence="1 2">HN-E23</strain>
    </source>
</reference>
<dbReference type="Gene3D" id="3.10.20.30">
    <property type="match status" value="1"/>
</dbReference>